<reference evidence="1 2" key="1">
    <citation type="submission" date="2015-04" db="EMBL/GenBank/DDBJ databases">
        <authorList>
            <person name="Heijne W.H."/>
            <person name="Fedorova N.D."/>
            <person name="Nierman W.C."/>
            <person name="Vollebregt A.W."/>
            <person name="Zhao Z."/>
            <person name="Wu L."/>
            <person name="Kumar M."/>
            <person name="Stam H."/>
            <person name="van den Berg M.A."/>
            <person name="Pel H.J."/>
        </authorList>
    </citation>
    <scope>NUCLEOTIDE SEQUENCE [LARGE SCALE GENOMIC DNA]</scope>
    <source>
        <strain evidence="1 2">CBS 393.64</strain>
    </source>
</reference>
<dbReference type="AlphaFoldDB" id="A0A0F4Z107"/>
<dbReference type="Proteomes" id="UP000053958">
    <property type="component" value="Unassembled WGS sequence"/>
</dbReference>
<evidence type="ECO:0000313" key="2">
    <source>
        <dbReference type="Proteomes" id="UP000053958"/>
    </source>
</evidence>
<dbReference type="GeneID" id="25314177"/>
<evidence type="ECO:0000313" key="1">
    <source>
        <dbReference type="EMBL" id="KKA24174.1"/>
    </source>
</evidence>
<dbReference type="RefSeq" id="XP_013330786.1">
    <property type="nucleotide sequence ID" value="XM_013475332.1"/>
</dbReference>
<keyword evidence="2" id="KW-1185">Reference proteome</keyword>
<proteinExistence type="predicted"/>
<protein>
    <submittedName>
        <fullName evidence="1">Uncharacterized protein</fullName>
    </submittedName>
</protein>
<dbReference type="EMBL" id="LASV01000073">
    <property type="protein sequence ID" value="KKA24174.1"/>
    <property type="molecule type" value="Genomic_DNA"/>
</dbReference>
<accession>A0A0F4Z107</accession>
<sequence length="96" mass="10052">MMMMLNLAIAAPVGDNMKNDNDNDKRQVSQINHLSIKLCTLGTLDYLAGTQGNPAVGALGNLAPQGNIMNSVHKIPVIETLGNFGTEGGKKSSASN</sequence>
<gene>
    <name evidence="1" type="ORF">T310_1826</name>
</gene>
<name>A0A0F4Z107_RASE3</name>
<comment type="caution">
    <text evidence="1">The sequence shown here is derived from an EMBL/GenBank/DDBJ whole genome shotgun (WGS) entry which is preliminary data.</text>
</comment>
<organism evidence="1 2">
    <name type="scientific">Rasamsonia emersonii (strain ATCC 16479 / CBS 393.64 / IMI 116815)</name>
    <dbReference type="NCBI Taxonomy" id="1408163"/>
    <lineage>
        <taxon>Eukaryota</taxon>
        <taxon>Fungi</taxon>
        <taxon>Dikarya</taxon>
        <taxon>Ascomycota</taxon>
        <taxon>Pezizomycotina</taxon>
        <taxon>Eurotiomycetes</taxon>
        <taxon>Eurotiomycetidae</taxon>
        <taxon>Eurotiales</taxon>
        <taxon>Trichocomaceae</taxon>
        <taxon>Rasamsonia</taxon>
    </lineage>
</organism>